<sequence length="387" mass="41530">MASPLSNVNVVEFAGLAPVPFAGMVLADFGASVVRIDRLPGHGGISADVMGRGKKSVSINLRSKKGIELAKKLIAKADVVLDPFRPGVMESLGLSPDVIQGINPRCIFARLTGFGQTGELSRMAGHDINYIAVSGALSPLGRSGENPMAPANILGDFAGGGMLCVMGILMALLERNKSGKGQVIDSAMVDGAAYLSTFLVKMNQGGMWNNPRGTNMLDTGAHFYETYRTKDGRFMAVGAIEPQFYKALLKGLGLPVEKYANEQLDMESWEPMKRKFAEIFATKTRDEWSSIFTGTDACVTPVLEWDEAMKSKHYQDRWGVATYEQWTPPPAPILSRTPGKAAVGDPKIGGDTRAILEGMCGLDANAVDELVRQGVVGESVPSRDSKL</sequence>
<evidence type="ECO:0000313" key="3">
    <source>
        <dbReference type="EMBL" id="TPX67176.1"/>
    </source>
</evidence>
<evidence type="ECO:0000256" key="2">
    <source>
        <dbReference type="ARBA" id="ARBA00023235"/>
    </source>
</evidence>
<evidence type="ECO:0000256" key="1">
    <source>
        <dbReference type="ARBA" id="ARBA00008383"/>
    </source>
</evidence>
<dbReference type="OrthoDB" id="16747at2759"/>
<dbReference type="InterPro" id="IPR023606">
    <property type="entry name" value="CoA-Trfase_III_dom_1_sf"/>
</dbReference>
<reference evidence="3 4" key="1">
    <citation type="journal article" date="2019" name="Sci. Rep.">
        <title>Comparative genomics of chytrid fungi reveal insights into the obligate biotrophic and pathogenic lifestyle of Synchytrium endobioticum.</title>
        <authorList>
            <person name="van de Vossenberg B.T.L.H."/>
            <person name="Warris S."/>
            <person name="Nguyen H.D.T."/>
            <person name="van Gent-Pelzer M.P.E."/>
            <person name="Joly D.L."/>
            <person name="van de Geest H.C."/>
            <person name="Bonants P.J.M."/>
            <person name="Smith D.S."/>
            <person name="Levesque C.A."/>
            <person name="van der Lee T.A.J."/>
        </authorList>
    </citation>
    <scope>NUCLEOTIDE SEQUENCE [LARGE SCALE GENOMIC DNA]</scope>
    <source>
        <strain evidence="3 4">CBS 675.73</strain>
    </source>
</reference>
<proteinExistence type="inferred from homology"/>
<dbReference type="PANTHER" id="PTHR48228">
    <property type="entry name" value="SUCCINYL-COA--D-CITRAMALATE COA-TRANSFERASE"/>
    <property type="match status" value="1"/>
</dbReference>
<dbReference type="FunFam" id="3.30.1540.10:FF:000004">
    <property type="entry name" value="Probable alpha-methylacyl-CoA racemase mcr"/>
    <property type="match status" value="1"/>
</dbReference>
<name>A0A507EVC2_9FUNG</name>
<dbReference type="Gene3D" id="3.40.50.10540">
    <property type="entry name" value="Crotonobetainyl-coa:carnitine coa-transferase, domain 1"/>
    <property type="match status" value="1"/>
</dbReference>
<dbReference type="AlphaFoldDB" id="A0A507EVC2"/>
<accession>A0A507EVC2</accession>
<dbReference type="InterPro" id="IPR050509">
    <property type="entry name" value="CoA-transferase_III"/>
</dbReference>
<dbReference type="InterPro" id="IPR003673">
    <property type="entry name" value="CoA-Trfase_fam_III"/>
</dbReference>
<keyword evidence="2" id="KW-0413">Isomerase</keyword>
<dbReference type="PANTHER" id="PTHR48228:SF5">
    <property type="entry name" value="ALPHA-METHYLACYL-COA RACEMASE"/>
    <property type="match status" value="1"/>
</dbReference>
<dbReference type="Pfam" id="PF02515">
    <property type="entry name" value="CoA_transf_3"/>
    <property type="match status" value="1"/>
</dbReference>
<evidence type="ECO:0008006" key="5">
    <source>
        <dbReference type="Google" id="ProtNLM"/>
    </source>
</evidence>
<dbReference type="Gene3D" id="3.30.1540.10">
    <property type="entry name" value="formyl-coa transferase, domain 3"/>
    <property type="match status" value="1"/>
</dbReference>
<dbReference type="EMBL" id="QEAP01000407">
    <property type="protein sequence ID" value="TPX67176.1"/>
    <property type="molecule type" value="Genomic_DNA"/>
</dbReference>
<dbReference type="InterPro" id="IPR044855">
    <property type="entry name" value="CoA-Trfase_III_dom3_sf"/>
</dbReference>
<dbReference type="SUPFAM" id="SSF89796">
    <property type="entry name" value="CoA-transferase family III (CaiB/BaiF)"/>
    <property type="match status" value="1"/>
</dbReference>
<dbReference type="GO" id="GO:0016853">
    <property type="term" value="F:isomerase activity"/>
    <property type="evidence" value="ECO:0007669"/>
    <property type="project" value="UniProtKB-KW"/>
</dbReference>
<comment type="caution">
    <text evidence="3">The sequence shown here is derived from an EMBL/GenBank/DDBJ whole genome shotgun (WGS) entry which is preliminary data.</text>
</comment>
<keyword evidence="4" id="KW-1185">Reference proteome</keyword>
<evidence type="ECO:0000313" key="4">
    <source>
        <dbReference type="Proteomes" id="UP000320333"/>
    </source>
</evidence>
<dbReference type="Proteomes" id="UP000320333">
    <property type="component" value="Unassembled WGS sequence"/>
</dbReference>
<comment type="similarity">
    <text evidence="1">Belongs to the CoA-transferase III family.</text>
</comment>
<organism evidence="3 4">
    <name type="scientific">Chytriomyces confervae</name>
    <dbReference type="NCBI Taxonomy" id="246404"/>
    <lineage>
        <taxon>Eukaryota</taxon>
        <taxon>Fungi</taxon>
        <taxon>Fungi incertae sedis</taxon>
        <taxon>Chytridiomycota</taxon>
        <taxon>Chytridiomycota incertae sedis</taxon>
        <taxon>Chytridiomycetes</taxon>
        <taxon>Chytridiales</taxon>
        <taxon>Chytriomycetaceae</taxon>
        <taxon>Chytriomyces</taxon>
    </lineage>
</organism>
<dbReference type="STRING" id="246404.A0A507EVC2"/>
<gene>
    <name evidence="3" type="ORF">CcCBS67573_g07575</name>
</gene>
<protein>
    <recommendedName>
        <fullName evidence="5">Alpha-methylacyl-CoA racemase</fullName>
    </recommendedName>
</protein>